<evidence type="ECO:0000259" key="2">
    <source>
        <dbReference type="Pfam" id="PF02525"/>
    </source>
</evidence>
<dbReference type="Gene3D" id="3.40.50.360">
    <property type="match status" value="1"/>
</dbReference>
<dbReference type="Proteomes" id="UP001597262">
    <property type="component" value="Unassembled WGS sequence"/>
</dbReference>
<dbReference type="EC" id="1.-.-.-" evidence="3"/>
<comment type="caution">
    <text evidence="3">The sequence shown here is derived from an EMBL/GenBank/DDBJ whole genome shotgun (WGS) entry which is preliminary data.</text>
</comment>
<reference evidence="4" key="1">
    <citation type="journal article" date="2019" name="Int. J. Syst. Evol. Microbiol.">
        <title>The Global Catalogue of Microorganisms (GCM) 10K type strain sequencing project: providing services to taxonomists for standard genome sequencing and annotation.</title>
        <authorList>
            <consortium name="The Broad Institute Genomics Platform"/>
            <consortium name="The Broad Institute Genome Sequencing Center for Infectious Disease"/>
            <person name="Wu L."/>
            <person name="Ma J."/>
        </authorList>
    </citation>
    <scope>NUCLEOTIDE SEQUENCE [LARGE SCALE GENOMIC DNA]</scope>
    <source>
        <strain evidence="4">CCUG 59189</strain>
    </source>
</reference>
<keyword evidence="1 3" id="KW-0560">Oxidoreductase</keyword>
<dbReference type="GO" id="GO:0016491">
    <property type="term" value="F:oxidoreductase activity"/>
    <property type="evidence" value="ECO:0007669"/>
    <property type="project" value="UniProtKB-KW"/>
</dbReference>
<gene>
    <name evidence="3" type="ORF">ACFQ3W_05810</name>
</gene>
<dbReference type="InterPro" id="IPR003680">
    <property type="entry name" value="Flavodoxin_fold"/>
</dbReference>
<dbReference type="PANTHER" id="PTHR47307">
    <property type="entry name" value="GLUTATHIONE-REGULATED POTASSIUM-EFFLUX SYSTEM ANCILLARY PROTEIN KEFG"/>
    <property type="match status" value="1"/>
</dbReference>
<evidence type="ECO:0000256" key="1">
    <source>
        <dbReference type="ARBA" id="ARBA00023002"/>
    </source>
</evidence>
<dbReference type="SUPFAM" id="SSF52218">
    <property type="entry name" value="Flavoproteins"/>
    <property type="match status" value="1"/>
</dbReference>
<sequence length="185" mass="21303">MKTLVLVFHPDLTASRVNRRLTEEMEKQAGVTVHRVYEAYPDEKIDVAAEQRLLEQHDRIVIQFPFYWYSSPSLLKKWEDTVLTYGWAYGSKGDKLHGKELLIAVSTGAAKENYSPDGNFKYTVPELLRPFQATSSLIGTRYLTPYILYGVMQHLSDEELELSARDYVAYALNPELEPLTVFIEH</sequence>
<dbReference type="InterPro" id="IPR029039">
    <property type="entry name" value="Flavoprotein-like_sf"/>
</dbReference>
<dbReference type="PANTHER" id="PTHR47307:SF1">
    <property type="entry name" value="GLUTATHIONE-REGULATED POTASSIUM-EFFLUX SYSTEM ANCILLARY PROTEIN KEFG"/>
    <property type="match status" value="1"/>
</dbReference>
<proteinExistence type="predicted"/>
<dbReference type="EC" id="1.6.99.-" evidence="3"/>
<organism evidence="3 4">
    <name type="scientific">Paenibacillus puldeungensis</name>
    <dbReference type="NCBI Taxonomy" id="696536"/>
    <lineage>
        <taxon>Bacteria</taxon>
        <taxon>Bacillati</taxon>
        <taxon>Bacillota</taxon>
        <taxon>Bacilli</taxon>
        <taxon>Bacillales</taxon>
        <taxon>Paenibacillaceae</taxon>
        <taxon>Paenibacillus</taxon>
    </lineage>
</organism>
<dbReference type="RefSeq" id="WP_379317568.1">
    <property type="nucleotide sequence ID" value="NZ_JBHTLM010000003.1"/>
</dbReference>
<evidence type="ECO:0000313" key="4">
    <source>
        <dbReference type="Proteomes" id="UP001597262"/>
    </source>
</evidence>
<dbReference type="InterPro" id="IPR046980">
    <property type="entry name" value="KefG/KefF"/>
</dbReference>
<keyword evidence="4" id="KW-1185">Reference proteome</keyword>
<dbReference type="EMBL" id="JBHTLM010000003">
    <property type="protein sequence ID" value="MFD1175820.1"/>
    <property type="molecule type" value="Genomic_DNA"/>
</dbReference>
<dbReference type="Pfam" id="PF02525">
    <property type="entry name" value="Flavodoxin_2"/>
    <property type="match status" value="1"/>
</dbReference>
<name>A0ABW3RVV3_9BACL</name>
<feature type="domain" description="Flavodoxin-like fold" evidence="2">
    <location>
        <begin position="1"/>
        <end position="169"/>
    </location>
</feature>
<evidence type="ECO:0000313" key="3">
    <source>
        <dbReference type="EMBL" id="MFD1175820.1"/>
    </source>
</evidence>
<accession>A0ABW3RVV3</accession>
<protein>
    <submittedName>
        <fullName evidence="3">NAD(P)H-dependent oxidoreductase</fullName>
        <ecNumber evidence="3">1.-.-.-</ecNumber>
        <ecNumber evidence="3">1.6.99.-</ecNumber>
    </submittedName>
</protein>